<evidence type="ECO:0000256" key="1">
    <source>
        <dbReference type="ARBA" id="ARBA00004496"/>
    </source>
</evidence>
<dbReference type="InterPro" id="IPR036974">
    <property type="entry name" value="PUA_sf"/>
</dbReference>
<dbReference type="SUPFAM" id="SSF88697">
    <property type="entry name" value="PUA domain-like"/>
    <property type="match status" value="1"/>
</dbReference>
<keyword evidence="5 10" id="KW-0808">Transferase</keyword>
<sequence length="396" mass="45555">MYKKIEVNKSARNAILSGHPWIFSGKIDSPLQDYENGEVVYIFCEKKFLGTGFVSPKNSIAIRVISKSKVVVDENFFVQRFLQLQKYKRKTLSLNTNMYRLVFSEADFIPGLIIDVYNKYIVIQTNCAGVIKRREQIVNALLKVFKPIAIIDRTTPETYNVEHCEKYKIDENHRILYGKLQNNVQIMSENGILFYVDLLYGHKTGFYIDQRENREVVGKISAQNEVLNLCSYSGGFTLYALANGATRTVSVDISKPALKLVEDNIELNKFPKEKNVNVQADLFEFVTNENLSKYDVVIIDPPSFAKHITETEQALKAYKFLNATVLKKVKEESFIFTSSCTSVVNEMMFKEVIEKAIRDSKRDVKILKKSFLPLDHSSLLNFKETEYLKSFLLFVL</sequence>
<comment type="subcellular location">
    <subcellularLocation>
        <location evidence="1">Cytoplasm</location>
    </subcellularLocation>
</comment>
<accession>A0A7C3J6Y0</accession>
<keyword evidence="4 10" id="KW-0489">Methyltransferase</keyword>
<evidence type="ECO:0000256" key="2">
    <source>
        <dbReference type="ARBA" id="ARBA00022490"/>
    </source>
</evidence>
<dbReference type="CDD" id="cd02440">
    <property type="entry name" value="AdoMet_MTases"/>
    <property type="match status" value="1"/>
</dbReference>
<dbReference type="GO" id="GO:0006364">
    <property type="term" value="P:rRNA processing"/>
    <property type="evidence" value="ECO:0007669"/>
    <property type="project" value="UniProtKB-KW"/>
</dbReference>
<evidence type="ECO:0000256" key="5">
    <source>
        <dbReference type="ARBA" id="ARBA00022679"/>
    </source>
</evidence>
<dbReference type="InterPro" id="IPR015947">
    <property type="entry name" value="PUA-like_sf"/>
</dbReference>
<keyword evidence="3" id="KW-0698">rRNA processing</keyword>
<dbReference type="GO" id="GO:0003723">
    <property type="term" value="F:RNA binding"/>
    <property type="evidence" value="ECO:0007669"/>
    <property type="project" value="UniProtKB-KW"/>
</dbReference>
<evidence type="ECO:0000256" key="3">
    <source>
        <dbReference type="ARBA" id="ARBA00022552"/>
    </source>
</evidence>
<dbReference type="Pfam" id="PF17785">
    <property type="entry name" value="PUA_3"/>
    <property type="match status" value="1"/>
</dbReference>
<evidence type="ECO:0000256" key="8">
    <source>
        <dbReference type="ARBA" id="ARBA00038091"/>
    </source>
</evidence>
<evidence type="ECO:0000256" key="4">
    <source>
        <dbReference type="ARBA" id="ARBA00022603"/>
    </source>
</evidence>
<dbReference type="Pfam" id="PF10672">
    <property type="entry name" value="Methyltrans_SAM"/>
    <property type="match status" value="1"/>
</dbReference>
<dbReference type="GO" id="GO:0032259">
    <property type="term" value="P:methylation"/>
    <property type="evidence" value="ECO:0007669"/>
    <property type="project" value="UniProtKB-KW"/>
</dbReference>
<dbReference type="PANTHER" id="PTHR42873">
    <property type="entry name" value="RIBOSOMAL RNA LARGE SUBUNIT METHYLTRANSFERASE"/>
    <property type="match status" value="1"/>
</dbReference>
<proteinExistence type="inferred from homology"/>
<dbReference type="SUPFAM" id="SSF53335">
    <property type="entry name" value="S-adenosyl-L-methionine-dependent methyltransferases"/>
    <property type="match status" value="1"/>
</dbReference>
<evidence type="ECO:0000256" key="6">
    <source>
        <dbReference type="ARBA" id="ARBA00022691"/>
    </source>
</evidence>
<dbReference type="AlphaFoldDB" id="A0A7C3J6Y0"/>
<dbReference type="PANTHER" id="PTHR42873:SF1">
    <property type="entry name" value="S-ADENOSYLMETHIONINE-DEPENDENT METHYLTRANSFERASE DOMAIN-CONTAINING PROTEIN"/>
    <property type="match status" value="1"/>
</dbReference>
<protein>
    <submittedName>
        <fullName evidence="10">Class I SAM-dependent rRNA methyltransferase</fullName>
    </submittedName>
</protein>
<dbReference type="Gene3D" id="3.40.50.150">
    <property type="entry name" value="Vaccinia Virus protein VP39"/>
    <property type="match status" value="1"/>
</dbReference>
<dbReference type="EMBL" id="DSTT01000006">
    <property type="protein sequence ID" value="HFK24390.1"/>
    <property type="molecule type" value="Genomic_DNA"/>
</dbReference>
<dbReference type="InterPro" id="IPR002478">
    <property type="entry name" value="PUA"/>
</dbReference>
<keyword evidence="6" id="KW-0949">S-adenosyl-L-methionine</keyword>
<keyword evidence="2" id="KW-0963">Cytoplasm</keyword>
<dbReference type="InterPro" id="IPR029063">
    <property type="entry name" value="SAM-dependent_MTases_sf"/>
</dbReference>
<gene>
    <name evidence="10" type="ORF">ENS15_07085</name>
</gene>
<evidence type="ECO:0000259" key="9">
    <source>
        <dbReference type="SMART" id="SM00359"/>
    </source>
</evidence>
<dbReference type="SMART" id="SM00359">
    <property type="entry name" value="PUA"/>
    <property type="match status" value="1"/>
</dbReference>
<comment type="similarity">
    <text evidence="8">Belongs to the methyltransferase superfamily. RlmI family.</text>
</comment>
<evidence type="ECO:0000256" key="7">
    <source>
        <dbReference type="ARBA" id="ARBA00022884"/>
    </source>
</evidence>
<reference evidence="10" key="1">
    <citation type="journal article" date="2020" name="mSystems">
        <title>Genome- and Community-Level Interaction Insights into Carbon Utilization and Element Cycling Functions of Hydrothermarchaeota in Hydrothermal Sediment.</title>
        <authorList>
            <person name="Zhou Z."/>
            <person name="Liu Y."/>
            <person name="Xu W."/>
            <person name="Pan J."/>
            <person name="Luo Z.H."/>
            <person name="Li M."/>
        </authorList>
    </citation>
    <scope>NUCLEOTIDE SEQUENCE [LARGE SCALE GENOMIC DNA]</scope>
    <source>
        <strain evidence="10">SpSt-464</strain>
    </source>
</reference>
<organism evidence="10">
    <name type="scientific">candidate division WOR-3 bacterium</name>
    <dbReference type="NCBI Taxonomy" id="2052148"/>
    <lineage>
        <taxon>Bacteria</taxon>
        <taxon>Bacteria division WOR-3</taxon>
    </lineage>
</organism>
<name>A0A7C3J6Y0_UNCW3</name>
<dbReference type="InterPro" id="IPR019614">
    <property type="entry name" value="SAM-dep_methyl-trfase"/>
</dbReference>
<dbReference type="GO" id="GO:0005737">
    <property type="term" value="C:cytoplasm"/>
    <property type="evidence" value="ECO:0007669"/>
    <property type="project" value="UniProtKB-SubCell"/>
</dbReference>
<evidence type="ECO:0000313" key="10">
    <source>
        <dbReference type="EMBL" id="HFK24390.1"/>
    </source>
</evidence>
<feature type="domain" description="PUA" evidence="9">
    <location>
        <begin position="3"/>
        <end position="80"/>
    </location>
</feature>
<dbReference type="PROSITE" id="PS50890">
    <property type="entry name" value="PUA"/>
    <property type="match status" value="1"/>
</dbReference>
<keyword evidence="7" id="KW-0694">RNA-binding</keyword>
<dbReference type="CDD" id="cd21153">
    <property type="entry name" value="PUA_RlmI"/>
    <property type="match status" value="1"/>
</dbReference>
<dbReference type="Gene3D" id="2.30.130.10">
    <property type="entry name" value="PUA domain"/>
    <property type="match status" value="1"/>
</dbReference>
<dbReference type="GO" id="GO:0008168">
    <property type="term" value="F:methyltransferase activity"/>
    <property type="evidence" value="ECO:0007669"/>
    <property type="project" value="UniProtKB-KW"/>
</dbReference>
<comment type="caution">
    <text evidence="10">The sequence shown here is derived from an EMBL/GenBank/DDBJ whole genome shotgun (WGS) entry which is preliminary data.</text>
</comment>
<dbReference type="CDD" id="cd11572">
    <property type="entry name" value="RlmI_M_like"/>
    <property type="match status" value="1"/>
</dbReference>
<dbReference type="InterPro" id="IPR041532">
    <property type="entry name" value="RlmI-like_PUA"/>
</dbReference>
<dbReference type="Gene3D" id="3.30.750.80">
    <property type="entry name" value="RNA methyltransferase domain (HRMD) like"/>
    <property type="match status" value="1"/>
</dbReference>